<evidence type="ECO:0000313" key="3">
    <source>
        <dbReference type="Proteomes" id="UP000478052"/>
    </source>
</evidence>
<evidence type="ECO:0000313" key="2">
    <source>
        <dbReference type="EMBL" id="KAF0763410.1"/>
    </source>
</evidence>
<gene>
    <name evidence="2" type="ORF">FWK35_00008684</name>
</gene>
<accession>A0A6G0YYX2</accession>
<feature type="non-terminal residue" evidence="2">
    <location>
        <position position="166"/>
    </location>
</feature>
<proteinExistence type="predicted"/>
<keyword evidence="3" id="KW-1185">Reference proteome</keyword>
<name>A0A6G0YYX2_APHCR</name>
<keyword evidence="1" id="KW-0812">Transmembrane</keyword>
<dbReference type="EMBL" id="VUJU01001887">
    <property type="protein sequence ID" value="KAF0763410.1"/>
    <property type="molecule type" value="Genomic_DNA"/>
</dbReference>
<evidence type="ECO:0000256" key="1">
    <source>
        <dbReference type="SAM" id="Phobius"/>
    </source>
</evidence>
<keyword evidence="1" id="KW-1133">Transmembrane helix</keyword>
<comment type="caution">
    <text evidence="2">The sequence shown here is derived from an EMBL/GenBank/DDBJ whole genome shotgun (WGS) entry which is preliminary data.</text>
</comment>
<feature type="transmembrane region" description="Helical" evidence="1">
    <location>
        <begin position="144"/>
        <end position="162"/>
    </location>
</feature>
<dbReference type="AlphaFoldDB" id="A0A6G0YYX2"/>
<reference evidence="2 3" key="1">
    <citation type="submission" date="2019-08" db="EMBL/GenBank/DDBJ databases">
        <title>Whole genome of Aphis craccivora.</title>
        <authorList>
            <person name="Voronova N.V."/>
            <person name="Shulinski R.S."/>
            <person name="Bandarenka Y.V."/>
            <person name="Zhorov D.G."/>
            <person name="Warner D."/>
        </authorList>
    </citation>
    <scope>NUCLEOTIDE SEQUENCE [LARGE SCALE GENOMIC DNA]</scope>
    <source>
        <strain evidence="2">180601</strain>
        <tissue evidence="2">Whole Body</tissue>
    </source>
</reference>
<sequence length="166" mass="20156">METDRKVRTAANYYRKNVLRKYFQIWKKYSDRKQCLINKTIQIPSNSYLGSETILQFDCEILDLKKNDNDQKKKEVVYTTIVSTIKHLDNEVKEEKIKLRNFILGSLWKKYSLIPINKRYSRTRNEKITIERSQKYNKCSKKNLTLVYCALLLFKTTWKIWYRYSN</sequence>
<dbReference type="Proteomes" id="UP000478052">
    <property type="component" value="Unassembled WGS sequence"/>
</dbReference>
<keyword evidence="1" id="KW-0472">Membrane</keyword>
<organism evidence="2 3">
    <name type="scientific">Aphis craccivora</name>
    <name type="common">Cowpea aphid</name>
    <dbReference type="NCBI Taxonomy" id="307492"/>
    <lineage>
        <taxon>Eukaryota</taxon>
        <taxon>Metazoa</taxon>
        <taxon>Ecdysozoa</taxon>
        <taxon>Arthropoda</taxon>
        <taxon>Hexapoda</taxon>
        <taxon>Insecta</taxon>
        <taxon>Pterygota</taxon>
        <taxon>Neoptera</taxon>
        <taxon>Paraneoptera</taxon>
        <taxon>Hemiptera</taxon>
        <taxon>Sternorrhyncha</taxon>
        <taxon>Aphidomorpha</taxon>
        <taxon>Aphidoidea</taxon>
        <taxon>Aphididae</taxon>
        <taxon>Aphidini</taxon>
        <taxon>Aphis</taxon>
        <taxon>Aphis</taxon>
    </lineage>
</organism>
<dbReference type="OrthoDB" id="6602669at2759"/>
<protein>
    <submittedName>
        <fullName evidence="2">Uncharacterized protein</fullName>
    </submittedName>
</protein>